<dbReference type="STRING" id="3821.A0A151REK6"/>
<evidence type="ECO:0000313" key="3">
    <source>
        <dbReference type="Proteomes" id="UP000075243"/>
    </source>
</evidence>
<proteinExistence type="predicted"/>
<gene>
    <name evidence="2" type="ORF">KK1_037720</name>
</gene>
<dbReference type="EMBL" id="KQ483805">
    <property type="protein sequence ID" value="KYP40927.1"/>
    <property type="molecule type" value="Genomic_DNA"/>
</dbReference>
<protein>
    <submittedName>
        <fullName evidence="2">Uncharacterized protein</fullName>
    </submittedName>
</protein>
<dbReference type="Gramene" id="C.cajan_39123.t">
    <property type="protein sequence ID" value="C.cajan_39123.t.cds1"/>
    <property type="gene ID" value="C.cajan_39123"/>
</dbReference>
<dbReference type="AlphaFoldDB" id="A0A151REK6"/>
<dbReference type="GO" id="GO:0009630">
    <property type="term" value="P:gravitropism"/>
    <property type="evidence" value="ECO:0007669"/>
    <property type="project" value="InterPro"/>
</dbReference>
<reference evidence="2" key="1">
    <citation type="journal article" date="2012" name="Nat. Biotechnol.">
        <title>Draft genome sequence of pigeonpea (Cajanus cajan), an orphan legume crop of resource-poor farmers.</title>
        <authorList>
            <person name="Varshney R.K."/>
            <person name="Chen W."/>
            <person name="Li Y."/>
            <person name="Bharti A.K."/>
            <person name="Saxena R.K."/>
            <person name="Schlueter J.A."/>
            <person name="Donoghue M.T."/>
            <person name="Azam S."/>
            <person name="Fan G."/>
            <person name="Whaley A.M."/>
            <person name="Farmer A.D."/>
            <person name="Sheridan J."/>
            <person name="Iwata A."/>
            <person name="Tuteja R."/>
            <person name="Penmetsa R.V."/>
            <person name="Wu W."/>
            <person name="Upadhyaya H.D."/>
            <person name="Yang S.P."/>
            <person name="Shah T."/>
            <person name="Saxena K.B."/>
            <person name="Michael T."/>
            <person name="McCombie W.R."/>
            <person name="Yang B."/>
            <person name="Zhang G."/>
            <person name="Yang H."/>
            <person name="Wang J."/>
            <person name="Spillane C."/>
            <person name="Cook D.R."/>
            <person name="May G.D."/>
            <person name="Xu X."/>
            <person name="Jackson S.A."/>
        </authorList>
    </citation>
    <scope>NUCLEOTIDE SEQUENCE [LARGE SCALE GENOMIC DNA]</scope>
</reference>
<dbReference type="PANTHER" id="PTHR34959">
    <property type="entry name" value="PROTEIN LAZY 1"/>
    <property type="match status" value="1"/>
</dbReference>
<dbReference type="GO" id="GO:2000012">
    <property type="term" value="P:regulation of auxin polar transport"/>
    <property type="evidence" value="ECO:0007669"/>
    <property type="project" value="InterPro"/>
</dbReference>
<evidence type="ECO:0000313" key="2">
    <source>
        <dbReference type="EMBL" id="KYP40927.1"/>
    </source>
</evidence>
<feature type="compositionally biased region" description="Basic and acidic residues" evidence="1">
    <location>
        <begin position="50"/>
        <end position="61"/>
    </location>
</feature>
<organism evidence="2 3">
    <name type="scientific">Cajanus cajan</name>
    <name type="common">Pigeon pea</name>
    <name type="synonym">Cajanus indicus</name>
    <dbReference type="NCBI Taxonomy" id="3821"/>
    <lineage>
        <taxon>Eukaryota</taxon>
        <taxon>Viridiplantae</taxon>
        <taxon>Streptophyta</taxon>
        <taxon>Embryophyta</taxon>
        <taxon>Tracheophyta</taxon>
        <taxon>Spermatophyta</taxon>
        <taxon>Magnoliopsida</taxon>
        <taxon>eudicotyledons</taxon>
        <taxon>Gunneridae</taxon>
        <taxon>Pentapetalae</taxon>
        <taxon>rosids</taxon>
        <taxon>fabids</taxon>
        <taxon>Fabales</taxon>
        <taxon>Fabaceae</taxon>
        <taxon>Papilionoideae</taxon>
        <taxon>50 kb inversion clade</taxon>
        <taxon>NPAAA clade</taxon>
        <taxon>indigoferoid/millettioid clade</taxon>
        <taxon>Phaseoleae</taxon>
        <taxon>Cajanus</taxon>
    </lineage>
</organism>
<sequence length="104" mass="12288">MQVLRMFNRKVYPESLINGKDFIKSDKGEIKNLPPESFHEYNNENSTNPEKGKRFQSDTKSRKWSQHYKTNWNPPQPGLICSSSTGNNEHWIKTDAECKYYIFL</sequence>
<dbReference type="InterPro" id="IPR038928">
    <property type="entry name" value="LAZY1"/>
</dbReference>
<accession>A0A151REK6</accession>
<evidence type="ECO:0000256" key="1">
    <source>
        <dbReference type="SAM" id="MobiDB-lite"/>
    </source>
</evidence>
<feature type="region of interest" description="Disordered" evidence="1">
    <location>
        <begin position="26"/>
        <end position="80"/>
    </location>
</feature>
<keyword evidence="3" id="KW-1185">Reference proteome</keyword>
<dbReference type="PANTHER" id="PTHR34959:SF4">
    <property type="entry name" value="PROTEIN LAZY 1"/>
    <property type="match status" value="1"/>
</dbReference>
<dbReference type="Proteomes" id="UP000075243">
    <property type="component" value="Unassembled WGS sequence"/>
</dbReference>
<name>A0A151REK6_CAJCA</name>